<reference evidence="3" key="1">
    <citation type="journal article" date="2020" name="Stud. Mycol.">
        <title>101 Dothideomycetes genomes: a test case for predicting lifestyles and emergence of pathogens.</title>
        <authorList>
            <person name="Haridas S."/>
            <person name="Albert R."/>
            <person name="Binder M."/>
            <person name="Bloem J."/>
            <person name="Labutti K."/>
            <person name="Salamov A."/>
            <person name="Andreopoulos B."/>
            <person name="Baker S."/>
            <person name="Barry K."/>
            <person name="Bills G."/>
            <person name="Bluhm B."/>
            <person name="Cannon C."/>
            <person name="Castanera R."/>
            <person name="Culley D."/>
            <person name="Daum C."/>
            <person name="Ezra D."/>
            <person name="Gonzalez J."/>
            <person name="Henrissat B."/>
            <person name="Kuo A."/>
            <person name="Liang C."/>
            <person name="Lipzen A."/>
            <person name="Lutzoni F."/>
            <person name="Magnuson J."/>
            <person name="Mondo S."/>
            <person name="Nolan M."/>
            <person name="Ohm R."/>
            <person name="Pangilinan J."/>
            <person name="Park H.-J."/>
            <person name="Ramirez L."/>
            <person name="Alfaro M."/>
            <person name="Sun H."/>
            <person name="Tritt A."/>
            <person name="Yoshinaga Y."/>
            <person name="Zwiers L.-H."/>
            <person name="Turgeon B."/>
            <person name="Goodwin S."/>
            <person name="Spatafora J."/>
            <person name="Crous P."/>
            <person name="Grigoriev I."/>
        </authorList>
    </citation>
    <scope>NUCLEOTIDE SEQUENCE</scope>
    <source>
        <strain evidence="3">CBS 125425</strain>
    </source>
</reference>
<sequence length="357" mass="40202">MNLAKDGKNILLWEAALRNQIVGKAAEDILEEASVPPKPSKPIYQDLPPRPDDTEPQAVSLTWQSQFDTVRRTNEAYEAQYNRQQKDYRDHIEKEAFVMSILLATVHQETLEGLRSHKTAGALFVAILKHYKDQGLTEECTLWANFFSLRSAHCDSTAQFTSKFKAGLARLDDIDLKSSPKGVVFQFVVAIEDQFKTYAQQQRQILRQGRVPDIDAMINEINDEARREDPVKKAMALRVQPKSTQQPGSNQRQGKGDKVKKDNKPRNTKPTSSKPVERRYCPSCQYEHLGGGPNCWFAYPEKASKQFLDKHPKLVQKAAKSTQSNDIPSANFGVAATTSVPSSYNAQVSPTSRHTIE</sequence>
<dbReference type="Proteomes" id="UP000799444">
    <property type="component" value="Unassembled WGS sequence"/>
</dbReference>
<comment type="caution">
    <text evidence="3">The sequence shown here is derived from an EMBL/GenBank/DDBJ whole genome shotgun (WGS) entry which is preliminary data.</text>
</comment>
<dbReference type="EMBL" id="ML996159">
    <property type="protein sequence ID" value="KAF2733554.1"/>
    <property type="molecule type" value="Genomic_DNA"/>
</dbReference>
<evidence type="ECO:0000313" key="4">
    <source>
        <dbReference type="Proteomes" id="UP000799444"/>
    </source>
</evidence>
<dbReference type="Pfam" id="PF14223">
    <property type="entry name" value="Retrotran_gag_2"/>
    <property type="match status" value="1"/>
</dbReference>
<feature type="compositionally biased region" description="Polar residues" evidence="2">
    <location>
        <begin position="319"/>
        <end position="328"/>
    </location>
</feature>
<feature type="region of interest" description="Disordered" evidence="2">
    <location>
        <begin position="32"/>
        <end position="56"/>
    </location>
</feature>
<dbReference type="OrthoDB" id="3725657at2759"/>
<feature type="compositionally biased region" description="Basic and acidic residues" evidence="2">
    <location>
        <begin position="254"/>
        <end position="265"/>
    </location>
</feature>
<dbReference type="AlphaFoldDB" id="A0A9P4QVP0"/>
<proteinExistence type="predicted"/>
<keyword evidence="1" id="KW-0175">Coiled coil</keyword>
<feature type="coiled-coil region" evidence="1">
    <location>
        <begin position="67"/>
        <end position="94"/>
    </location>
</feature>
<evidence type="ECO:0000256" key="1">
    <source>
        <dbReference type="SAM" id="Coils"/>
    </source>
</evidence>
<name>A0A9P4QVP0_9PLEO</name>
<accession>A0A9P4QVP0</accession>
<keyword evidence="4" id="KW-1185">Reference proteome</keyword>
<protein>
    <recommendedName>
        <fullName evidence="5">Gag protein</fullName>
    </recommendedName>
</protein>
<feature type="region of interest" description="Disordered" evidence="2">
    <location>
        <begin position="238"/>
        <end position="277"/>
    </location>
</feature>
<organism evidence="3 4">
    <name type="scientific">Polyplosphaeria fusca</name>
    <dbReference type="NCBI Taxonomy" id="682080"/>
    <lineage>
        <taxon>Eukaryota</taxon>
        <taxon>Fungi</taxon>
        <taxon>Dikarya</taxon>
        <taxon>Ascomycota</taxon>
        <taxon>Pezizomycotina</taxon>
        <taxon>Dothideomycetes</taxon>
        <taxon>Pleosporomycetidae</taxon>
        <taxon>Pleosporales</taxon>
        <taxon>Tetraplosphaeriaceae</taxon>
        <taxon>Polyplosphaeria</taxon>
    </lineage>
</organism>
<evidence type="ECO:0008006" key="5">
    <source>
        <dbReference type="Google" id="ProtNLM"/>
    </source>
</evidence>
<feature type="compositionally biased region" description="Polar residues" evidence="2">
    <location>
        <begin position="241"/>
        <end position="253"/>
    </location>
</feature>
<evidence type="ECO:0000313" key="3">
    <source>
        <dbReference type="EMBL" id="KAF2733554.1"/>
    </source>
</evidence>
<gene>
    <name evidence="3" type="ORF">EJ04DRAFT_564950</name>
</gene>
<evidence type="ECO:0000256" key="2">
    <source>
        <dbReference type="SAM" id="MobiDB-lite"/>
    </source>
</evidence>
<feature type="compositionally biased region" description="Polar residues" evidence="2">
    <location>
        <begin position="336"/>
        <end position="357"/>
    </location>
</feature>
<feature type="region of interest" description="Disordered" evidence="2">
    <location>
        <begin position="316"/>
        <end position="357"/>
    </location>
</feature>